<evidence type="ECO:0000256" key="2">
    <source>
        <dbReference type="SAM" id="Phobius"/>
    </source>
</evidence>
<dbReference type="GO" id="GO:0004672">
    <property type="term" value="F:protein kinase activity"/>
    <property type="evidence" value="ECO:0007669"/>
    <property type="project" value="InterPro"/>
</dbReference>
<sequence length="516" mass="58649">MLEHYSPKRVLKTFRFLLTVFLIFRQKQSLLGIKPLEPGDLKAVILELGVSFIKLAQVLATRADFFTEDYLRQLRAIHDEVEPMPEKDLSSMLSRAYSREFPFASFDRHPLASASIGQVHQAELKDGTRVAVKIRRLDIEKKVRIDAGLLKFFLKVFQPFFTSHTRNSLQAVLNEFSAMLLKEVDMAMELDNLRKFKETYENETISMPEYYPKYCSHDALVMSFESGLRVDDKAGIQQRGIAFKKVMENLISWYASQMLVKGLFHADPHPGNILVQDDASLTILDFGMVKRLPNSTRVAMIELVKSAHERDFEMFASACERMGLVTSTASPDEIRELAERMFDIFSNVNLSAANMQALAFEVLDSMKDFPFKLPQEVVYVMRASTLIEGLGTTYIENFNGIKDILPVLQNRLPEALGMEEGFASVARREITALPFTISRFKSVLTDMSDGNLNVRLSRKTLEALDEHIRALLRPLGVGLVLLAGSFFILFLEFHLSRVLAGFVFLVGAFKIWSTLR</sequence>
<feature type="transmembrane region" description="Helical" evidence="2">
    <location>
        <begin position="471"/>
        <end position="491"/>
    </location>
</feature>
<dbReference type="InterPro" id="IPR004147">
    <property type="entry name" value="ABC1_dom"/>
</dbReference>
<dbReference type="PANTHER" id="PTHR10566:SF113">
    <property type="entry name" value="PROTEIN ACTIVITY OF BC1 COMPLEX KINASE 7, CHLOROPLASTIC"/>
    <property type="match status" value="1"/>
</dbReference>
<accession>D6SM35</accession>
<feature type="transmembrane region" description="Helical" evidence="2">
    <location>
        <begin position="498"/>
        <end position="515"/>
    </location>
</feature>
<dbReference type="Proteomes" id="UP000005496">
    <property type="component" value="Unassembled WGS sequence"/>
</dbReference>
<reference evidence="4" key="1">
    <citation type="submission" date="2010-05" db="EMBL/GenBank/DDBJ databases">
        <title>The draft genome of Desulfonatronospira thiodismutans ASO3-1.</title>
        <authorList>
            <consortium name="US DOE Joint Genome Institute (JGI-PGF)"/>
            <person name="Lucas S."/>
            <person name="Copeland A."/>
            <person name="Lapidus A."/>
            <person name="Cheng J.-F."/>
            <person name="Bruce D."/>
            <person name="Goodwin L."/>
            <person name="Pitluck S."/>
            <person name="Chertkov O."/>
            <person name="Brettin T."/>
            <person name="Detter J.C."/>
            <person name="Han C."/>
            <person name="Land M.L."/>
            <person name="Hauser L."/>
            <person name="Kyrpides N."/>
            <person name="Mikhailova N."/>
            <person name="Muyzer G."/>
            <person name="Woyke T."/>
        </authorList>
    </citation>
    <scope>NUCLEOTIDE SEQUENCE [LARGE SCALE GENOMIC DNA]</scope>
    <source>
        <strain evidence="4">ASO3-1</strain>
    </source>
</reference>
<dbReference type="GO" id="GO:0005524">
    <property type="term" value="F:ATP binding"/>
    <property type="evidence" value="ECO:0007669"/>
    <property type="project" value="InterPro"/>
</dbReference>
<evidence type="ECO:0000313" key="4">
    <source>
        <dbReference type="EMBL" id="EFI35746.1"/>
    </source>
</evidence>
<comment type="similarity">
    <text evidence="1">Belongs to the protein kinase superfamily. ADCK protein kinase family.</text>
</comment>
<dbReference type="InterPro" id="IPR050154">
    <property type="entry name" value="UbiB_kinase"/>
</dbReference>
<dbReference type="Pfam" id="PF03109">
    <property type="entry name" value="ABC1"/>
    <property type="match status" value="1"/>
</dbReference>
<dbReference type="PANTHER" id="PTHR10566">
    <property type="entry name" value="CHAPERONE-ACTIVITY OF BC1 COMPLEX CABC1 -RELATED"/>
    <property type="match status" value="1"/>
</dbReference>
<comment type="caution">
    <text evidence="4">The sequence shown here is derived from an EMBL/GenBank/DDBJ whole genome shotgun (WGS) entry which is preliminary data.</text>
</comment>
<dbReference type="InterPro" id="IPR000719">
    <property type="entry name" value="Prot_kinase_dom"/>
</dbReference>
<keyword evidence="2" id="KW-0812">Transmembrane</keyword>
<organism evidence="4 5">
    <name type="scientific">Desulfonatronospira thiodismutans ASO3-1</name>
    <dbReference type="NCBI Taxonomy" id="555779"/>
    <lineage>
        <taxon>Bacteria</taxon>
        <taxon>Pseudomonadati</taxon>
        <taxon>Thermodesulfobacteriota</taxon>
        <taxon>Desulfovibrionia</taxon>
        <taxon>Desulfovibrionales</taxon>
        <taxon>Desulfonatronovibrionaceae</taxon>
        <taxon>Desulfonatronospira</taxon>
    </lineage>
</organism>
<keyword evidence="5" id="KW-1185">Reference proteome</keyword>
<keyword evidence="2" id="KW-1133">Transmembrane helix</keyword>
<dbReference type="AlphaFoldDB" id="D6SM35"/>
<name>D6SM35_9BACT</name>
<gene>
    <name evidence="4" type="ORF">Dthio_PD3175</name>
</gene>
<protein>
    <submittedName>
        <fullName evidence="4">ABC-1 domain protein</fullName>
    </submittedName>
</protein>
<evidence type="ECO:0000313" key="5">
    <source>
        <dbReference type="Proteomes" id="UP000005496"/>
    </source>
</evidence>
<dbReference type="SUPFAM" id="SSF56112">
    <property type="entry name" value="Protein kinase-like (PK-like)"/>
    <property type="match status" value="1"/>
</dbReference>
<dbReference type="InterPro" id="IPR011009">
    <property type="entry name" value="Kinase-like_dom_sf"/>
</dbReference>
<keyword evidence="2" id="KW-0472">Membrane</keyword>
<feature type="domain" description="Protein kinase" evidence="3">
    <location>
        <begin position="105"/>
        <end position="468"/>
    </location>
</feature>
<dbReference type="PROSITE" id="PS50011">
    <property type="entry name" value="PROTEIN_KINASE_DOM"/>
    <property type="match status" value="1"/>
</dbReference>
<dbReference type="Gene3D" id="1.10.510.10">
    <property type="entry name" value="Transferase(Phosphotransferase) domain 1"/>
    <property type="match status" value="1"/>
</dbReference>
<dbReference type="CDD" id="cd05121">
    <property type="entry name" value="ABC1_ADCK3-like"/>
    <property type="match status" value="1"/>
</dbReference>
<evidence type="ECO:0000256" key="1">
    <source>
        <dbReference type="ARBA" id="ARBA00009670"/>
    </source>
</evidence>
<dbReference type="EMBL" id="ACJN02000001">
    <property type="protein sequence ID" value="EFI35746.1"/>
    <property type="molecule type" value="Genomic_DNA"/>
</dbReference>
<proteinExistence type="inferred from homology"/>
<dbReference type="OrthoDB" id="9795390at2"/>
<dbReference type="eggNOG" id="COG0661">
    <property type="taxonomic scope" value="Bacteria"/>
</dbReference>
<evidence type="ECO:0000259" key="3">
    <source>
        <dbReference type="PROSITE" id="PS50011"/>
    </source>
</evidence>